<protein>
    <recommendedName>
        <fullName evidence="4">Sulfotransferase domain-containing protein</fullName>
    </recommendedName>
</protein>
<dbReference type="PANTHER" id="PTHR10605">
    <property type="entry name" value="HEPARAN SULFATE SULFOTRANSFERASE"/>
    <property type="match status" value="1"/>
</dbReference>
<dbReference type="GO" id="GO:0008146">
    <property type="term" value="F:sulfotransferase activity"/>
    <property type="evidence" value="ECO:0007669"/>
    <property type="project" value="InterPro"/>
</dbReference>
<evidence type="ECO:0008006" key="4">
    <source>
        <dbReference type="Google" id="ProtNLM"/>
    </source>
</evidence>
<dbReference type="AlphaFoldDB" id="A0A934UZ57"/>
<evidence type="ECO:0000313" key="2">
    <source>
        <dbReference type="EMBL" id="MBK1696025.1"/>
    </source>
</evidence>
<dbReference type="RefSeq" id="WP_081728858.1">
    <property type="nucleotide sequence ID" value="NZ_NRRE01000009.1"/>
</dbReference>
<dbReference type="SUPFAM" id="SSF52540">
    <property type="entry name" value="P-loop containing nucleoside triphosphate hydrolases"/>
    <property type="match status" value="1"/>
</dbReference>
<organism evidence="2 3">
    <name type="scientific">Rhodovibrio salinarum</name>
    <dbReference type="NCBI Taxonomy" id="1087"/>
    <lineage>
        <taxon>Bacteria</taxon>
        <taxon>Pseudomonadati</taxon>
        <taxon>Pseudomonadota</taxon>
        <taxon>Alphaproteobacteria</taxon>
        <taxon>Rhodospirillales</taxon>
        <taxon>Rhodovibrionaceae</taxon>
        <taxon>Rhodovibrio</taxon>
    </lineage>
</organism>
<dbReference type="PANTHER" id="PTHR10605:SF56">
    <property type="entry name" value="BIFUNCTIONAL HEPARAN SULFATE N-DEACETYLASE_N-SULFOTRANSFERASE"/>
    <property type="match status" value="1"/>
</dbReference>
<dbReference type="EMBL" id="NRRE01000009">
    <property type="protein sequence ID" value="MBK1696025.1"/>
    <property type="molecule type" value="Genomic_DNA"/>
</dbReference>
<keyword evidence="3" id="KW-1185">Reference proteome</keyword>
<evidence type="ECO:0000313" key="3">
    <source>
        <dbReference type="Proteomes" id="UP000778970"/>
    </source>
</evidence>
<keyword evidence="1" id="KW-0808">Transferase</keyword>
<sequence length="313" mass="34620">MTQINQSSRGDVSFASFPPALFLIGAQKCATTYFATCLARHPQIAVAEPKEPDFFTRHQDRGLSWYRNCFPADEIGKVLLDASVSYSVAPSDERSAGPLVGVPERIHALRPDARIVYLVRDPVKRVHSAYWHAVMAGDESRPFMQAVLTNPWYLDASRYAWQLECYRRAFPDDAILVLRMDEMIADPLGTVDRVCRHIGLPQASGLEMPSNRVNASYRLRGAAHILPRGGISRRGAQAIANSARRLLPEPLYTRIKSMVTRDIPEMMPADRDAIAALLQTDVARFTQRYGIAFPPAVAGAPTYGEPASLPAGV</sequence>
<dbReference type="Gene3D" id="3.40.50.300">
    <property type="entry name" value="P-loop containing nucleotide triphosphate hydrolases"/>
    <property type="match status" value="1"/>
</dbReference>
<accession>A0A934UZ57</accession>
<dbReference type="Proteomes" id="UP000778970">
    <property type="component" value="Unassembled WGS sequence"/>
</dbReference>
<name>A0A934UZ57_9PROT</name>
<dbReference type="Pfam" id="PF13469">
    <property type="entry name" value="Sulfotransfer_3"/>
    <property type="match status" value="1"/>
</dbReference>
<reference evidence="2" key="1">
    <citation type="submission" date="2017-08" db="EMBL/GenBank/DDBJ databases">
        <authorList>
            <person name="Imhoff J.F."/>
            <person name="Rahn T."/>
            <person name="Kuenzel S."/>
            <person name="Neulinger S.C."/>
        </authorList>
    </citation>
    <scope>NUCLEOTIDE SEQUENCE</scope>
    <source>
        <strain evidence="2">DSM 9154</strain>
    </source>
</reference>
<evidence type="ECO:0000256" key="1">
    <source>
        <dbReference type="ARBA" id="ARBA00022679"/>
    </source>
</evidence>
<dbReference type="InterPro" id="IPR037359">
    <property type="entry name" value="NST/OST"/>
</dbReference>
<gene>
    <name evidence="2" type="ORF">CKO21_02040</name>
</gene>
<dbReference type="InterPro" id="IPR027417">
    <property type="entry name" value="P-loop_NTPase"/>
</dbReference>
<proteinExistence type="predicted"/>
<comment type="caution">
    <text evidence="2">The sequence shown here is derived from an EMBL/GenBank/DDBJ whole genome shotgun (WGS) entry which is preliminary data.</text>
</comment>
<reference evidence="2" key="2">
    <citation type="journal article" date="2020" name="Microorganisms">
        <title>Osmotic Adaptation and Compatible Solute Biosynthesis of Phototrophic Bacteria as Revealed from Genome Analyses.</title>
        <authorList>
            <person name="Imhoff J.F."/>
            <person name="Rahn T."/>
            <person name="Kunzel S."/>
            <person name="Keller A."/>
            <person name="Neulinger S.C."/>
        </authorList>
    </citation>
    <scope>NUCLEOTIDE SEQUENCE</scope>
    <source>
        <strain evidence="2">DSM 9154</strain>
    </source>
</reference>